<feature type="compositionally biased region" description="Basic and acidic residues" evidence="1">
    <location>
        <begin position="26"/>
        <end position="41"/>
    </location>
</feature>
<name>A0ABS8TKR5_DATST</name>
<sequence>MVGAGGPPELVMWLMAGFEREEEERVDVGRREKKQRGEEKSGCGSMVSPEM</sequence>
<comment type="caution">
    <text evidence="2">The sequence shown here is derived from an EMBL/GenBank/DDBJ whole genome shotgun (WGS) entry which is preliminary data.</text>
</comment>
<proteinExistence type="predicted"/>
<reference evidence="2 3" key="1">
    <citation type="journal article" date="2021" name="BMC Genomics">
        <title>Datura genome reveals duplications of psychoactive alkaloid biosynthetic genes and high mutation rate following tissue culture.</title>
        <authorList>
            <person name="Rajewski A."/>
            <person name="Carter-House D."/>
            <person name="Stajich J."/>
            <person name="Litt A."/>
        </authorList>
    </citation>
    <scope>NUCLEOTIDE SEQUENCE [LARGE SCALE GENOMIC DNA]</scope>
    <source>
        <strain evidence="2">AR-01</strain>
    </source>
</reference>
<evidence type="ECO:0000256" key="1">
    <source>
        <dbReference type="SAM" id="MobiDB-lite"/>
    </source>
</evidence>
<organism evidence="2 3">
    <name type="scientific">Datura stramonium</name>
    <name type="common">Jimsonweed</name>
    <name type="synonym">Common thornapple</name>
    <dbReference type="NCBI Taxonomy" id="4076"/>
    <lineage>
        <taxon>Eukaryota</taxon>
        <taxon>Viridiplantae</taxon>
        <taxon>Streptophyta</taxon>
        <taxon>Embryophyta</taxon>
        <taxon>Tracheophyta</taxon>
        <taxon>Spermatophyta</taxon>
        <taxon>Magnoliopsida</taxon>
        <taxon>eudicotyledons</taxon>
        <taxon>Gunneridae</taxon>
        <taxon>Pentapetalae</taxon>
        <taxon>asterids</taxon>
        <taxon>lamiids</taxon>
        <taxon>Solanales</taxon>
        <taxon>Solanaceae</taxon>
        <taxon>Solanoideae</taxon>
        <taxon>Datureae</taxon>
        <taxon>Datura</taxon>
    </lineage>
</organism>
<feature type="region of interest" description="Disordered" evidence="1">
    <location>
        <begin position="21"/>
        <end position="51"/>
    </location>
</feature>
<feature type="non-terminal residue" evidence="2">
    <location>
        <position position="51"/>
    </location>
</feature>
<keyword evidence="3" id="KW-1185">Reference proteome</keyword>
<dbReference type="EMBL" id="JACEIK010001783">
    <property type="protein sequence ID" value="MCD7472136.1"/>
    <property type="molecule type" value="Genomic_DNA"/>
</dbReference>
<evidence type="ECO:0000313" key="3">
    <source>
        <dbReference type="Proteomes" id="UP000823775"/>
    </source>
</evidence>
<protein>
    <submittedName>
        <fullName evidence="2">Uncharacterized protein</fullName>
    </submittedName>
</protein>
<gene>
    <name evidence="2" type="ORF">HAX54_013131</name>
</gene>
<evidence type="ECO:0000313" key="2">
    <source>
        <dbReference type="EMBL" id="MCD7472136.1"/>
    </source>
</evidence>
<dbReference type="Proteomes" id="UP000823775">
    <property type="component" value="Unassembled WGS sequence"/>
</dbReference>
<accession>A0ABS8TKR5</accession>